<dbReference type="PANTHER" id="PTHR33507:SF3">
    <property type="entry name" value="INNER MEMBRANE PROTEIN YBBJ"/>
    <property type="match status" value="1"/>
</dbReference>
<keyword evidence="8" id="KW-1185">Reference proteome</keyword>
<gene>
    <name evidence="7" type="ORF">Asera_41520</name>
</gene>
<feature type="domain" description="NfeD-like C-terminal" evidence="6">
    <location>
        <begin position="86"/>
        <end position="144"/>
    </location>
</feature>
<dbReference type="SUPFAM" id="SSF141322">
    <property type="entry name" value="NfeD domain-like"/>
    <property type="match status" value="1"/>
</dbReference>
<dbReference type="Proteomes" id="UP000680750">
    <property type="component" value="Chromosome"/>
</dbReference>
<dbReference type="GO" id="GO:0005886">
    <property type="term" value="C:plasma membrane"/>
    <property type="evidence" value="ECO:0007669"/>
    <property type="project" value="TreeGrafter"/>
</dbReference>
<dbReference type="InterPro" id="IPR012340">
    <property type="entry name" value="NA-bd_OB-fold"/>
</dbReference>
<reference evidence="7" key="1">
    <citation type="submission" date="2020-08" db="EMBL/GenBank/DDBJ databases">
        <title>Whole genome shotgun sequence of Actinocatenispora sera NBRC 101916.</title>
        <authorList>
            <person name="Komaki H."/>
            <person name="Tamura T."/>
        </authorList>
    </citation>
    <scope>NUCLEOTIDE SEQUENCE</scope>
    <source>
        <strain evidence="7">NBRC 101916</strain>
    </source>
</reference>
<dbReference type="InterPro" id="IPR002810">
    <property type="entry name" value="NfeD-like_C"/>
</dbReference>
<keyword evidence="2 5" id="KW-0812">Transmembrane</keyword>
<dbReference type="KEGG" id="aser:Asera_41520"/>
<dbReference type="AlphaFoldDB" id="A0A810L3K6"/>
<comment type="subcellular location">
    <subcellularLocation>
        <location evidence="1">Membrane</location>
        <topology evidence="1">Multi-pass membrane protein</topology>
    </subcellularLocation>
</comment>
<proteinExistence type="predicted"/>
<dbReference type="RefSeq" id="WP_030444562.1">
    <property type="nucleotide sequence ID" value="NZ_AP023354.1"/>
</dbReference>
<evidence type="ECO:0000313" key="8">
    <source>
        <dbReference type="Proteomes" id="UP000680750"/>
    </source>
</evidence>
<dbReference type="OrthoDB" id="9792945at2"/>
<organism evidence="7 8">
    <name type="scientific">Actinocatenispora sera</name>
    <dbReference type="NCBI Taxonomy" id="390989"/>
    <lineage>
        <taxon>Bacteria</taxon>
        <taxon>Bacillati</taxon>
        <taxon>Actinomycetota</taxon>
        <taxon>Actinomycetes</taxon>
        <taxon>Micromonosporales</taxon>
        <taxon>Micromonosporaceae</taxon>
        <taxon>Actinocatenispora</taxon>
    </lineage>
</organism>
<feature type="transmembrane region" description="Helical" evidence="5">
    <location>
        <begin position="44"/>
        <end position="63"/>
    </location>
</feature>
<evidence type="ECO:0000256" key="2">
    <source>
        <dbReference type="ARBA" id="ARBA00022692"/>
    </source>
</evidence>
<sequence>MAAIIWLALGVVLAVAEAFSLSFVAIMVAAGAFAAAAAAALGAPVWVQGLVFALVTAATLAAVRPMIVRFQRSSAERSDHEPMGVAALEGADAMVLESVDEHHGLVRIQGEEWTARSFDATQTFEPGERVQIIKIKGATALVWRMP</sequence>
<evidence type="ECO:0000313" key="7">
    <source>
        <dbReference type="EMBL" id="BCJ30044.1"/>
    </source>
</evidence>
<evidence type="ECO:0000259" key="6">
    <source>
        <dbReference type="Pfam" id="PF01957"/>
    </source>
</evidence>
<dbReference type="Pfam" id="PF01957">
    <property type="entry name" value="NfeD"/>
    <property type="match status" value="1"/>
</dbReference>
<keyword evidence="3 5" id="KW-1133">Transmembrane helix</keyword>
<evidence type="ECO:0000256" key="1">
    <source>
        <dbReference type="ARBA" id="ARBA00004141"/>
    </source>
</evidence>
<name>A0A810L3K6_9ACTN</name>
<evidence type="ECO:0000256" key="4">
    <source>
        <dbReference type="ARBA" id="ARBA00023136"/>
    </source>
</evidence>
<dbReference type="EMBL" id="AP023354">
    <property type="protein sequence ID" value="BCJ30044.1"/>
    <property type="molecule type" value="Genomic_DNA"/>
</dbReference>
<protein>
    <submittedName>
        <fullName evidence="7">Membrane protein</fullName>
    </submittedName>
</protein>
<dbReference type="InterPro" id="IPR052165">
    <property type="entry name" value="Membrane_assoc_protease"/>
</dbReference>
<accession>A0A810L3K6</accession>
<dbReference type="PANTHER" id="PTHR33507">
    <property type="entry name" value="INNER MEMBRANE PROTEIN YBBJ"/>
    <property type="match status" value="1"/>
</dbReference>
<evidence type="ECO:0000256" key="3">
    <source>
        <dbReference type="ARBA" id="ARBA00022989"/>
    </source>
</evidence>
<evidence type="ECO:0000256" key="5">
    <source>
        <dbReference type="SAM" id="Phobius"/>
    </source>
</evidence>
<keyword evidence="4 5" id="KW-0472">Membrane</keyword>
<dbReference type="Gene3D" id="2.40.50.140">
    <property type="entry name" value="Nucleic acid-binding proteins"/>
    <property type="match status" value="1"/>
</dbReference>